<dbReference type="InterPro" id="IPR013818">
    <property type="entry name" value="Lipase"/>
</dbReference>
<evidence type="ECO:0000256" key="3">
    <source>
        <dbReference type="ARBA" id="ARBA00022525"/>
    </source>
</evidence>
<dbReference type="GO" id="GO:0016042">
    <property type="term" value="P:lipid catabolic process"/>
    <property type="evidence" value="ECO:0007669"/>
    <property type="project" value="TreeGrafter"/>
</dbReference>
<feature type="domain" description="Lipase" evidence="7">
    <location>
        <begin position="28"/>
        <end position="356"/>
    </location>
</feature>
<dbReference type="Proteomes" id="UP000085678">
    <property type="component" value="Unplaced"/>
</dbReference>
<feature type="binding site" evidence="5">
    <location>
        <position position="216"/>
    </location>
    <ligand>
        <name>Ca(2+)</name>
        <dbReference type="ChEBI" id="CHEBI:29108"/>
    </ligand>
</feature>
<feature type="active site" description="Charge relay system" evidence="4">
    <location>
        <position position="289"/>
    </location>
</feature>
<dbReference type="GO" id="GO:0046872">
    <property type="term" value="F:metal ion binding"/>
    <property type="evidence" value="ECO:0007669"/>
    <property type="project" value="UniProtKB-KW"/>
</dbReference>
<organism evidence="8 9">
    <name type="scientific">Lingula anatina</name>
    <name type="common">Brachiopod</name>
    <name type="synonym">Lingula unguis</name>
    <dbReference type="NCBI Taxonomy" id="7574"/>
    <lineage>
        <taxon>Eukaryota</taxon>
        <taxon>Metazoa</taxon>
        <taxon>Spiralia</taxon>
        <taxon>Lophotrochozoa</taxon>
        <taxon>Brachiopoda</taxon>
        <taxon>Linguliformea</taxon>
        <taxon>Lingulata</taxon>
        <taxon>Lingulida</taxon>
        <taxon>Linguloidea</taxon>
        <taxon>Lingulidae</taxon>
        <taxon>Lingula</taxon>
    </lineage>
</organism>
<dbReference type="OrthoDB" id="199913at2759"/>
<dbReference type="CDD" id="cd00707">
    <property type="entry name" value="Pancreat_lipase_like"/>
    <property type="match status" value="1"/>
</dbReference>
<dbReference type="InParanoid" id="A0A1S3IYU6"/>
<feature type="active site" description="Charge relay system" evidence="4">
    <location>
        <position position="202"/>
    </location>
</feature>
<dbReference type="GO" id="GO:0016298">
    <property type="term" value="F:lipase activity"/>
    <property type="evidence" value="ECO:0007669"/>
    <property type="project" value="InterPro"/>
</dbReference>
<feature type="binding site" evidence="5">
    <location>
        <position position="221"/>
    </location>
    <ligand>
        <name>Ca(2+)</name>
        <dbReference type="ChEBI" id="CHEBI:29108"/>
    </ligand>
</feature>
<dbReference type="KEGG" id="lak:106168756"/>
<evidence type="ECO:0000256" key="4">
    <source>
        <dbReference type="PIRSR" id="PIRSR000865-1"/>
    </source>
</evidence>
<comment type="similarity">
    <text evidence="2 6">Belongs to the AB hydrolase superfamily. Lipase family.</text>
</comment>
<comment type="subcellular location">
    <subcellularLocation>
        <location evidence="1">Secreted</location>
    </subcellularLocation>
</comment>
<dbReference type="Gene3D" id="3.40.50.1820">
    <property type="entry name" value="alpha/beta hydrolase"/>
    <property type="match status" value="1"/>
</dbReference>
<dbReference type="InterPro" id="IPR016272">
    <property type="entry name" value="Lipase_LIPH"/>
</dbReference>
<evidence type="ECO:0000256" key="5">
    <source>
        <dbReference type="PIRSR" id="PIRSR000865-2"/>
    </source>
</evidence>
<keyword evidence="5" id="KW-0479">Metal-binding</keyword>
<dbReference type="GeneID" id="106168756"/>
<gene>
    <name evidence="9" type="primary">LOC106168756</name>
</gene>
<evidence type="ECO:0000256" key="6">
    <source>
        <dbReference type="RuleBase" id="RU004262"/>
    </source>
</evidence>
<evidence type="ECO:0000256" key="1">
    <source>
        <dbReference type="ARBA" id="ARBA00004613"/>
    </source>
</evidence>
<dbReference type="PRINTS" id="PR00821">
    <property type="entry name" value="TAGLIPASE"/>
</dbReference>
<proteinExistence type="inferred from homology"/>
<accession>A0A1S3IYU6</accession>
<dbReference type="GO" id="GO:0005615">
    <property type="term" value="C:extracellular space"/>
    <property type="evidence" value="ECO:0007669"/>
    <property type="project" value="TreeGrafter"/>
</dbReference>
<dbReference type="InterPro" id="IPR029058">
    <property type="entry name" value="AB_hydrolase_fold"/>
</dbReference>
<dbReference type="Pfam" id="PF00151">
    <property type="entry name" value="Lipase"/>
    <property type="match status" value="1"/>
</dbReference>
<dbReference type="FunFam" id="3.40.50.1820:FF:000033">
    <property type="entry name" value="Pancreatic triacylglycerol lipase"/>
    <property type="match status" value="1"/>
</dbReference>
<dbReference type="SUPFAM" id="SSF53474">
    <property type="entry name" value="alpha/beta-Hydrolases"/>
    <property type="match status" value="1"/>
</dbReference>
<sequence length="491" mass="53595">MAPADARQVIGPAIGNAVPNRFRRWSANVCYPDVGCFNNAAPFNNAYDEVPSKPEDIGTKFLLYTRSNSDFPQQLTYNDGGNSLRVSFFNKDLPVKFIIHGFTESIDAPWLKRMSDAFLKKEPMNVILTGWKEGAKEPYYPKAAANTRLVGRQIGLLVNLMVRMMGSTYDKVHLTGHSLGAHISGYAGAYLDGRIGRITGLDPAGPFFESYPTVVRLDKSDAKFVDIIHSNGVSITSGGAGLSIVSGHVDFYPNGGEFQPGCGDPVQSTLGELFSGDFEGAGNAVACSHNRAFGLFTASIGNNRAFTSYSCSDWDSFSVGDCFDCSRGKCSQMGYYADQYKATGKMYLQTLDESPFYGFQYLVKLTVADDSQGLVKIRVVGENGVSDVLELSEQTDTLKTGDPLQQIFITQRKLGNIKDVQVFYDKQDRLLWGFVAGGSDALTIKSAVVTAGESKQKWRFNQVQVPDDTWVSTVTKKTISDFNTDGGIVIG</sequence>
<evidence type="ECO:0000256" key="2">
    <source>
        <dbReference type="ARBA" id="ARBA00010701"/>
    </source>
</evidence>
<dbReference type="GO" id="GO:0052689">
    <property type="term" value="F:carboxylic ester hydrolase activity"/>
    <property type="evidence" value="ECO:0007669"/>
    <property type="project" value="InterPro"/>
</dbReference>
<feature type="active site" description="Nucleophile" evidence="4">
    <location>
        <position position="178"/>
    </location>
</feature>
<keyword evidence="3" id="KW-0964">Secreted</keyword>
<dbReference type="RefSeq" id="XP_013403380.1">
    <property type="nucleotide sequence ID" value="XM_013547926.1"/>
</dbReference>
<dbReference type="SUPFAM" id="SSF49723">
    <property type="entry name" value="Lipase/lipooxygenase domain (PLAT/LH2 domain)"/>
    <property type="match status" value="1"/>
</dbReference>
<feature type="binding site" evidence="5">
    <location>
        <position position="218"/>
    </location>
    <ligand>
        <name>Ca(2+)</name>
        <dbReference type="ChEBI" id="CHEBI:29108"/>
    </ligand>
</feature>
<dbReference type="InterPro" id="IPR000734">
    <property type="entry name" value="TAG_lipase"/>
</dbReference>
<dbReference type="PIRSF" id="PIRSF000865">
    <property type="entry name" value="Lipoprotein_lipase_LIPH"/>
    <property type="match status" value="1"/>
</dbReference>
<keyword evidence="8" id="KW-1185">Reference proteome</keyword>
<dbReference type="PANTHER" id="PTHR11610">
    <property type="entry name" value="LIPASE"/>
    <property type="match status" value="1"/>
</dbReference>
<name>A0A1S3IYU6_LINAN</name>
<evidence type="ECO:0000259" key="7">
    <source>
        <dbReference type="Pfam" id="PF00151"/>
    </source>
</evidence>
<reference evidence="9" key="1">
    <citation type="submission" date="2025-08" db="UniProtKB">
        <authorList>
            <consortium name="RefSeq"/>
        </authorList>
    </citation>
    <scope>IDENTIFICATION</scope>
    <source>
        <tissue evidence="9">Gonads</tissue>
    </source>
</reference>
<dbReference type="InterPro" id="IPR033906">
    <property type="entry name" value="Lipase_N"/>
</dbReference>
<dbReference type="Gene3D" id="2.60.60.20">
    <property type="entry name" value="PLAT/LH2 domain"/>
    <property type="match status" value="1"/>
</dbReference>
<evidence type="ECO:0000313" key="9">
    <source>
        <dbReference type="RefSeq" id="XP_013403380.1"/>
    </source>
</evidence>
<protein>
    <submittedName>
        <fullName evidence="9">Pancreatic triacylglycerol lipase-like</fullName>
    </submittedName>
</protein>
<dbReference type="STRING" id="7574.A0A1S3IYU6"/>
<evidence type="ECO:0000313" key="8">
    <source>
        <dbReference type="Proteomes" id="UP000085678"/>
    </source>
</evidence>
<dbReference type="InterPro" id="IPR036392">
    <property type="entry name" value="PLAT/LH2_dom_sf"/>
</dbReference>
<dbReference type="AlphaFoldDB" id="A0A1S3IYU6"/>
<keyword evidence="5" id="KW-0106">Calcium</keyword>